<evidence type="ECO:0000313" key="3">
    <source>
        <dbReference type="Proteomes" id="UP000316759"/>
    </source>
</evidence>
<organism evidence="2 3">
    <name type="scientific">Fasciola gigantica</name>
    <name type="common">Giant liver fluke</name>
    <dbReference type="NCBI Taxonomy" id="46835"/>
    <lineage>
        <taxon>Eukaryota</taxon>
        <taxon>Metazoa</taxon>
        <taxon>Spiralia</taxon>
        <taxon>Lophotrochozoa</taxon>
        <taxon>Platyhelminthes</taxon>
        <taxon>Trematoda</taxon>
        <taxon>Digenea</taxon>
        <taxon>Plagiorchiida</taxon>
        <taxon>Echinostomata</taxon>
        <taxon>Echinostomatoidea</taxon>
        <taxon>Fasciolidae</taxon>
        <taxon>Fasciola</taxon>
    </lineage>
</organism>
<keyword evidence="3" id="KW-1185">Reference proteome</keyword>
<proteinExistence type="predicted"/>
<dbReference type="EMBL" id="SUNJ01009505">
    <property type="protein sequence ID" value="TPP60359.1"/>
    <property type="molecule type" value="Genomic_DNA"/>
</dbReference>
<name>A0A504YJ56_FASGI</name>
<reference evidence="2 3" key="1">
    <citation type="submission" date="2019-04" db="EMBL/GenBank/DDBJ databases">
        <title>Annotation for the trematode Fasciola gigantica.</title>
        <authorList>
            <person name="Choi Y.-J."/>
        </authorList>
    </citation>
    <scope>NUCLEOTIDE SEQUENCE [LARGE SCALE GENOMIC DNA]</scope>
    <source>
        <strain evidence="2">Uganda_cow_1</strain>
    </source>
</reference>
<protein>
    <submittedName>
        <fullName evidence="2">Uncharacterized protein</fullName>
    </submittedName>
</protein>
<accession>A0A504YJ56</accession>
<sequence>MDEVLPTLCLHLVSLLAGTPTDHLAYANGLELFVNNAVLPLGVLRPSQHRWLLLAWASMEAKPIGLPKRKDGKKKSTSSGYAYEANGASAQNRRVLINKSSTWVCRFLGRERTKSFGGESLNRRCSVSRRTPRSCTNA</sequence>
<gene>
    <name evidence="2" type="ORF">FGIG_04226</name>
</gene>
<dbReference type="Proteomes" id="UP000316759">
    <property type="component" value="Unassembled WGS sequence"/>
</dbReference>
<dbReference type="AlphaFoldDB" id="A0A504YJ56"/>
<evidence type="ECO:0000313" key="2">
    <source>
        <dbReference type="EMBL" id="TPP60359.1"/>
    </source>
</evidence>
<comment type="caution">
    <text evidence="2">The sequence shown here is derived from an EMBL/GenBank/DDBJ whole genome shotgun (WGS) entry which is preliminary data.</text>
</comment>
<evidence type="ECO:0000256" key="1">
    <source>
        <dbReference type="SAM" id="MobiDB-lite"/>
    </source>
</evidence>
<feature type="region of interest" description="Disordered" evidence="1">
    <location>
        <begin position="118"/>
        <end position="138"/>
    </location>
</feature>